<gene>
    <name evidence="4" type="ORF">MCOR_1548</name>
</gene>
<dbReference type="InterPro" id="IPR019749">
    <property type="entry name" value="Band_41_domain"/>
</dbReference>
<dbReference type="Pfam" id="PF18124">
    <property type="entry name" value="Kindlin_2_N"/>
    <property type="match status" value="1"/>
</dbReference>
<dbReference type="InterPro" id="IPR035963">
    <property type="entry name" value="FERM_2"/>
</dbReference>
<accession>A0A6J7ZYD6</accession>
<dbReference type="Gene3D" id="1.20.80.10">
    <property type="match status" value="1"/>
</dbReference>
<dbReference type="Pfam" id="PF00373">
    <property type="entry name" value="FERM_M"/>
    <property type="match status" value="2"/>
</dbReference>
<dbReference type="OrthoDB" id="10057618at2759"/>
<feature type="compositionally biased region" description="Polar residues" evidence="1">
    <location>
        <begin position="165"/>
        <end position="175"/>
    </location>
</feature>
<evidence type="ECO:0000259" key="3">
    <source>
        <dbReference type="SMART" id="SM00295"/>
    </source>
</evidence>
<dbReference type="SUPFAM" id="SSF47031">
    <property type="entry name" value="Second domain of FERM"/>
    <property type="match status" value="1"/>
</dbReference>
<dbReference type="SUPFAM" id="SSF50729">
    <property type="entry name" value="PH domain-like"/>
    <property type="match status" value="2"/>
</dbReference>
<dbReference type="InterPro" id="IPR040790">
    <property type="entry name" value="Kindlin_2_N"/>
</dbReference>
<dbReference type="SMART" id="SM00233">
    <property type="entry name" value="PH"/>
    <property type="match status" value="1"/>
</dbReference>
<organism evidence="4 5">
    <name type="scientific">Mytilus coruscus</name>
    <name type="common">Sea mussel</name>
    <dbReference type="NCBI Taxonomy" id="42192"/>
    <lineage>
        <taxon>Eukaryota</taxon>
        <taxon>Metazoa</taxon>
        <taxon>Spiralia</taxon>
        <taxon>Lophotrochozoa</taxon>
        <taxon>Mollusca</taxon>
        <taxon>Bivalvia</taxon>
        <taxon>Autobranchia</taxon>
        <taxon>Pteriomorphia</taxon>
        <taxon>Mytilida</taxon>
        <taxon>Mytiloidea</taxon>
        <taxon>Mytilidae</taxon>
        <taxon>Mytilinae</taxon>
        <taxon>Mytilus</taxon>
    </lineage>
</organism>
<dbReference type="GO" id="GO:0005178">
    <property type="term" value="F:integrin binding"/>
    <property type="evidence" value="ECO:0007669"/>
    <property type="project" value="TreeGrafter"/>
</dbReference>
<dbReference type="InterPro" id="IPR014352">
    <property type="entry name" value="FERM/acyl-CoA-bd_prot_sf"/>
</dbReference>
<evidence type="ECO:0000313" key="5">
    <source>
        <dbReference type="Proteomes" id="UP000507470"/>
    </source>
</evidence>
<dbReference type="GO" id="GO:0030055">
    <property type="term" value="C:cell-substrate junction"/>
    <property type="evidence" value="ECO:0007669"/>
    <property type="project" value="TreeGrafter"/>
</dbReference>
<feature type="domain" description="PH" evidence="2">
    <location>
        <begin position="372"/>
        <end position="477"/>
    </location>
</feature>
<dbReference type="GO" id="GO:0007229">
    <property type="term" value="P:integrin-mediated signaling pathway"/>
    <property type="evidence" value="ECO:0007669"/>
    <property type="project" value="InterPro"/>
</dbReference>
<dbReference type="EMBL" id="CACVKT020000316">
    <property type="protein sequence ID" value="CAC5358191.1"/>
    <property type="molecule type" value="Genomic_DNA"/>
</dbReference>
<dbReference type="InterPro" id="IPR019748">
    <property type="entry name" value="FERM_central"/>
</dbReference>
<dbReference type="PANTHER" id="PTHR16160">
    <property type="entry name" value="FERMITIN 2-RELATED"/>
    <property type="match status" value="1"/>
</dbReference>
<protein>
    <submittedName>
        <fullName evidence="4">FERMT2</fullName>
    </submittedName>
</protein>
<feature type="compositionally biased region" description="Polar residues" evidence="1">
    <location>
        <begin position="113"/>
        <end position="129"/>
    </location>
</feature>
<dbReference type="Gene3D" id="3.10.20.90">
    <property type="entry name" value="Phosphatidylinositol 3-kinase Catalytic Subunit, Chain A, domain 1"/>
    <property type="match status" value="2"/>
</dbReference>
<dbReference type="SMART" id="SM00295">
    <property type="entry name" value="B41"/>
    <property type="match status" value="1"/>
</dbReference>
<reference evidence="4 5" key="1">
    <citation type="submission" date="2020-06" db="EMBL/GenBank/DDBJ databases">
        <authorList>
            <person name="Li R."/>
            <person name="Bekaert M."/>
        </authorList>
    </citation>
    <scope>NUCLEOTIDE SEQUENCE [LARGE SCALE GENOMIC DNA]</scope>
    <source>
        <strain evidence="5">wild</strain>
    </source>
</reference>
<feature type="region of interest" description="Disordered" evidence="1">
    <location>
        <begin position="103"/>
        <end position="175"/>
    </location>
</feature>
<dbReference type="CDD" id="cd14473">
    <property type="entry name" value="FERM_B-lobe"/>
    <property type="match status" value="1"/>
</dbReference>
<dbReference type="Proteomes" id="UP000507470">
    <property type="component" value="Unassembled WGS sequence"/>
</dbReference>
<dbReference type="PROSITE" id="PS00661">
    <property type="entry name" value="FERM_2"/>
    <property type="match status" value="1"/>
</dbReference>
<name>A0A6J7ZYD6_MYTCO</name>
<feature type="domain" description="Band 4.1" evidence="3">
    <location>
        <begin position="38"/>
        <end position="572"/>
    </location>
</feature>
<sequence>MDWSDHALWWPDKNVWLSRPRTTLDQYGVGADARLLFTPMHKVMKVQIPDLQILELRMDFSCKVFSAVVQLCKELGIRHSEEMSVMKYMDKDDLKKNIKETLNQKKKKHESTENLGVNGNGVQYHSPSGSIERLSPYSRSPAGPSPTVSSIERLSPYSRSPAGPSPTNTIGKTPGYNANYSANSVSPYNTLNANGTLSPGSMYSLSFESVMENALANSPQISVKDAAQFLQKPKNLIEKARQNYAWLDSSKSLMEQGVRENDFVVVKFKYFSFYDLNPKYDAVRINQIYEQAKWSLLSEDVDCTDEEMMMFAAFQLQVQMQAGQPQPSESMMDSSTMSNHLPNDDIDADLTNLEESLDSTVLSSAGDITSIPELSGCVRYFKPKKLTLKSYKKAFCRCKDTHIAFYKTEEDSNGTPAMKVNIKGCEAHPDLNLASQKYGIKLFVPGSDGMSEIWLRFDSEEQYCKWMAACKLASQGKTMADSSYVTEVESIKTLLSRQQPSQTPAPVQLQFDVNVNAEDFVAPRYHKRIKNKTLVQRIMEAHSNVQNLNLIESKMAYIKAWQALPDFGITYFVIKQKNSKKEEILGVAYNRIMRVDMSSGDVVKTWRYNTLKSWRVNWEIRHVVLEFEEETLNFSTQSASCKTVHEFIGGYIFLSMRSSDKNQTLNEELFLKLTGGWN</sequence>
<dbReference type="InterPro" id="IPR037843">
    <property type="entry name" value="Kindlin/fermitin"/>
</dbReference>
<dbReference type="PANTHER" id="PTHR16160:SF13">
    <property type="entry name" value="FERMITIN 2-RELATED"/>
    <property type="match status" value="1"/>
</dbReference>
<dbReference type="Gene3D" id="2.30.29.30">
    <property type="entry name" value="Pleckstrin-homology domain (PH domain)/Phosphotyrosine-binding domain (PTB)"/>
    <property type="match status" value="2"/>
</dbReference>
<dbReference type="GO" id="GO:0007160">
    <property type="term" value="P:cell-matrix adhesion"/>
    <property type="evidence" value="ECO:0007669"/>
    <property type="project" value="TreeGrafter"/>
</dbReference>
<proteinExistence type="predicted"/>
<dbReference type="CDD" id="cd13205">
    <property type="entry name" value="FERM_C_fermitin"/>
    <property type="match status" value="1"/>
</dbReference>
<evidence type="ECO:0000259" key="2">
    <source>
        <dbReference type="SMART" id="SM00233"/>
    </source>
</evidence>
<dbReference type="AlphaFoldDB" id="A0A6J7ZYD6"/>
<dbReference type="InterPro" id="IPR011993">
    <property type="entry name" value="PH-like_dom_sf"/>
</dbReference>
<evidence type="ECO:0000313" key="4">
    <source>
        <dbReference type="EMBL" id="CAC5358191.1"/>
    </source>
</evidence>
<dbReference type="InterPro" id="IPR001849">
    <property type="entry name" value="PH_domain"/>
</dbReference>
<dbReference type="InterPro" id="IPR019747">
    <property type="entry name" value="FERM_CS"/>
</dbReference>
<evidence type="ECO:0000256" key="1">
    <source>
        <dbReference type="SAM" id="MobiDB-lite"/>
    </source>
</evidence>
<keyword evidence="5" id="KW-1185">Reference proteome</keyword>